<evidence type="ECO:0000313" key="2">
    <source>
        <dbReference type="Proteomes" id="UP000294820"/>
    </source>
</evidence>
<sequence>MHSDPYLLCHAGSQREKTGWRIAPASLSSIRLSCVPDDVLLLSRQACCLPKMMRKYRQDYSSISKKVPTHKNRINETPMNKYFTDFSPALSRQQ</sequence>
<dbReference type="Proteomes" id="UP000294820">
    <property type="component" value="Chromosome 1"/>
</dbReference>
<gene>
    <name evidence="1" type="ORF">DAQ1742_01252</name>
</gene>
<name>A0A375A8E0_9GAMM</name>
<reference evidence="1 2" key="1">
    <citation type="submission" date="2016-09" db="EMBL/GenBank/DDBJ databases">
        <authorList>
            <person name="Reverchon S."/>
            <person name="Nasser W."/>
            <person name="Leonard S."/>
            <person name="Brochier C."/>
            <person name="Duprey A."/>
        </authorList>
    </citation>
    <scope>NUCLEOTIDE SEQUENCE [LARGE SCALE GENOMIC DNA]</scope>
    <source>
        <strain evidence="1 2">174/2</strain>
    </source>
</reference>
<dbReference type="EMBL" id="LT615367">
    <property type="protein sequence ID" value="SLM62257.1"/>
    <property type="molecule type" value="Genomic_DNA"/>
</dbReference>
<proteinExistence type="predicted"/>
<dbReference type="KEGG" id="daq:DAQ1742_01252"/>
<accession>A0A375A8E0</accession>
<keyword evidence="2" id="KW-1185">Reference proteome</keyword>
<organism evidence="1 2">
    <name type="scientific">Dickeya aquatica</name>
    <dbReference type="NCBI Taxonomy" id="1401087"/>
    <lineage>
        <taxon>Bacteria</taxon>
        <taxon>Pseudomonadati</taxon>
        <taxon>Pseudomonadota</taxon>
        <taxon>Gammaproteobacteria</taxon>
        <taxon>Enterobacterales</taxon>
        <taxon>Pectobacteriaceae</taxon>
        <taxon>Dickeya</taxon>
    </lineage>
</organism>
<dbReference type="AlphaFoldDB" id="A0A375A8E0"/>
<protein>
    <submittedName>
        <fullName evidence="1">Uncharacterized protein</fullName>
    </submittedName>
</protein>
<evidence type="ECO:0000313" key="1">
    <source>
        <dbReference type="EMBL" id="SLM62257.1"/>
    </source>
</evidence>